<gene>
    <name evidence="1" type="ORF">JYE49_00855</name>
</gene>
<accession>A0AC61N771</accession>
<proteinExistence type="predicted"/>
<organism evidence="1 2">
    <name type="scientific">Aristaeella hokkaidonensis</name>
    <dbReference type="NCBI Taxonomy" id="3046382"/>
    <lineage>
        <taxon>Bacteria</taxon>
        <taxon>Bacillati</taxon>
        <taxon>Bacillota</taxon>
        <taxon>Clostridia</taxon>
        <taxon>Eubacteriales</taxon>
        <taxon>Aristaeellaceae</taxon>
        <taxon>Aristaeella</taxon>
    </lineage>
</organism>
<sequence length="306" mass="34041">MTFRNRFLRATNLLFLILAAVQFLPDRTVKPAECLNVLWFAIGLEILALVVSALIKKPEGLALFLDIVGFVYVFLILWTLASAKLMWLKETLFPPPGRVFAQFITDFPKIMVNIQSSLSIILQGYLLAALFSIPLGLLLGWKARVGNAATYISKFLSAIPPIVYIPYGIALLPTFRSVSVMVIFLATFWPVLASTMSGVLNVEQKIIDSARVLNVNPFTMLFSVILPASLPQIFIGCNQGLTVSFILLTSAEMIGARDGLGYYVKNYSDFGDYTRTILGIIVIGVVVVAISFLFNKLQQYLLRWKK</sequence>
<keyword evidence="2" id="KW-1185">Reference proteome</keyword>
<dbReference type="Proteomes" id="UP000682782">
    <property type="component" value="Chromosome"/>
</dbReference>
<evidence type="ECO:0000313" key="2">
    <source>
        <dbReference type="Proteomes" id="UP000682782"/>
    </source>
</evidence>
<protein>
    <submittedName>
        <fullName evidence="1">ABC transporter permease subunit</fullName>
    </submittedName>
</protein>
<dbReference type="EMBL" id="CP068393">
    <property type="protein sequence ID" value="QUC67294.1"/>
    <property type="molecule type" value="Genomic_DNA"/>
</dbReference>
<evidence type="ECO:0000313" key="1">
    <source>
        <dbReference type="EMBL" id="QUC67294.1"/>
    </source>
</evidence>
<name>A0AC61N771_9FIRM</name>
<reference evidence="1" key="1">
    <citation type="submission" date="2021-01" db="EMBL/GenBank/DDBJ databases">
        <title>Complete genome sequence of Clostridiales bacterium R-7.</title>
        <authorList>
            <person name="Mahoney-Kurpe S.C."/>
            <person name="Palevich N."/>
            <person name="Koike S."/>
            <person name="Moon C.D."/>
            <person name="Attwood G.T."/>
        </authorList>
    </citation>
    <scope>NUCLEOTIDE SEQUENCE</scope>
    <source>
        <strain evidence="1">R-7</strain>
    </source>
</reference>